<proteinExistence type="predicted"/>
<feature type="domain" description="N-acetyltransferase" evidence="6">
    <location>
        <begin position="664"/>
        <end position="826"/>
    </location>
</feature>
<dbReference type="EMBL" id="JAMFTS010000002">
    <property type="protein sequence ID" value="KAJ4793090.1"/>
    <property type="molecule type" value="Genomic_DNA"/>
</dbReference>
<comment type="caution">
    <text evidence="7">The sequence shown here is derived from an EMBL/GenBank/DDBJ whole genome shotgun (WGS) entry which is preliminary data.</text>
</comment>
<dbReference type="InterPro" id="IPR016181">
    <property type="entry name" value="Acyl_CoA_acyltransferase"/>
</dbReference>
<dbReference type="Proteomes" id="UP001140206">
    <property type="component" value="Chromosome 2"/>
</dbReference>
<evidence type="ECO:0000256" key="3">
    <source>
        <dbReference type="ARBA" id="ARBA00022771"/>
    </source>
</evidence>
<dbReference type="InterPro" id="IPR032308">
    <property type="entry name" value="TDBD"/>
</dbReference>
<protein>
    <submittedName>
        <fullName evidence="7">PHD finger transcription factor</fullName>
    </submittedName>
</protein>
<dbReference type="SUPFAM" id="SSF55729">
    <property type="entry name" value="Acyl-CoA N-acyltransferases (Nat)"/>
    <property type="match status" value="1"/>
</dbReference>
<keyword evidence="2" id="KW-0479">Metal-binding</keyword>
<name>A0AAV8FLR8_9POAL</name>
<organism evidence="7 8">
    <name type="scientific">Rhynchospora pubera</name>
    <dbReference type="NCBI Taxonomy" id="906938"/>
    <lineage>
        <taxon>Eukaryota</taxon>
        <taxon>Viridiplantae</taxon>
        <taxon>Streptophyta</taxon>
        <taxon>Embryophyta</taxon>
        <taxon>Tracheophyta</taxon>
        <taxon>Spermatophyta</taxon>
        <taxon>Magnoliopsida</taxon>
        <taxon>Liliopsida</taxon>
        <taxon>Poales</taxon>
        <taxon>Cyperaceae</taxon>
        <taxon>Cyperoideae</taxon>
        <taxon>Rhynchosporeae</taxon>
        <taxon>Rhynchospora</taxon>
    </lineage>
</organism>
<evidence type="ECO:0000256" key="5">
    <source>
        <dbReference type="ARBA" id="ARBA00023242"/>
    </source>
</evidence>
<dbReference type="SUPFAM" id="SSF57903">
    <property type="entry name" value="FYVE/PHD zinc finger"/>
    <property type="match status" value="1"/>
</dbReference>
<dbReference type="PROSITE" id="PS01359">
    <property type="entry name" value="ZF_PHD_1"/>
    <property type="match status" value="1"/>
</dbReference>
<evidence type="ECO:0000259" key="6">
    <source>
        <dbReference type="PROSITE" id="PS51186"/>
    </source>
</evidence>
<dbReference type="InterPro" id="IPR013083">
    <property type="entry name" value="Znf_RING/FYVE/PHD"/>
</dbReference>
<dbReference type="InterPro" id="IPR001965">
    <property type="entry name" value="Znf_PHD"/>
</dbReference>
<dbReference type="GO" id="GO:0016747">
    <property type="term" value="F:acyltransferase activity, transferring groups other than amino-acyl groups"/>
    <property type="evidence" value="ECO:0007669"/>
    <property type="project" value="InterPro"/>
</dbReference>
<dbReference type="GO" id="GO:0003714">
    <property type="term" value="F:transcription corepressor activity"/>
    <property type="evidence" value="ECO:0007669"/>
    <property type="project" value="InterPro"/>
</dbReference>
<dbReference type="Pfam" id="PF16135">
    <property type="entry name" value="TDBD"/>
    <property type="match status" value="1"/>
</dbReference>
<dbReference type="SMART" id="SM00249">
    <property type="entry name" value="PHD"/>
    <property type="match status" value="2"/>
</dbReference>
<evidence type="ECO:0000313" key="8">
    <source>
        <dbReference type="Proteomes" id="UP001140206"/>
    </source>
</evidence>
<dbReference type="GO" id="GO:0006357">
    <property type="term" value="P:regulation of transcription by RNA polymerase II"/>
    <property type="evidence" value="ECO:0007669"/>
    <property type="project" value="TreeGrafter"/>
</dbReference>
<evidence type="ECO:0000313" key="7">
    <source>
        <dbReference type="EMBL" id="KAJ4793090.1"/>
    </source>
</evidence>
<dbReference type="GO" id="GO:0008270">
    <property type="term" value="F:zinc ion binding"/>
    <property type="evidence" value="ECO:0007669"/>
    <property type="project" value="UniProtKB-KW"/>
</dbReference>
<dbReference type="InterPro" id="IPR054292">
    <property type="entry name" value="DUF7028"/>
</dbReference>
<dbReference type="PANTHER" id="PTHR46309">
    <property type="entry name" value="PHD FINGER PROTEIN 12"/>
    <property type="match status" value="1"/>
</dbReference>
<dbReference type="InterPro" id="IPR000182">
    <property type="entry name" value="GNAT_dom"/>
</dbReference>
<keyword evidence="5" id="KW-0539">Nucleus</keyword>
<comment type="subcellular location">
    <subcellularLocation>
        <location evidence="1">Nucleus</location>
    </subcellularLocation>
</comment>
<keyword evidence="8" id="KW-1185">Reference proteome</keyword>
<evidence type="ECO:0000256" key="4">
    <source>
        <dbReference type="ARBA" id="ARBA00022833"/>
    </source>
</evidence>
<dbReference type="Pfam" id="PF22970">
    <property type="entry name" value="DUF7028"/>
    <property type="match status" value="1"/>
</dbReference>
<dbReference type="Pfam" id="PF23209">
    <property type="entry name" value="IDM1_C"/>
    <property type="match status" value="1"/>
</dbReference>
<dbReference type="InterPro" id="IPR008395">
    <property type="entry name" value="Agenet-like_dom"/>
</dbReference>
<gene>
    <name evidence="7" type="ORF">LUZ62_044336</name>
</gene>
<keyword evidence="3" id="KW-0863">Zinc-finger</keyword>
<sequence>MASELDVKFREKLVLGERVEVLLLEEGLQGSWHSGMVIDMKPRQRTVMFNYLLETEQPQSPNLVETVRVSSALDGILSTKLSSQPSTRNNIRPYACRLPLQPSEATYGICVDVCTDNVHWEGIITDDTNDHTAQIMQKNVFYPDLGIDEPVLLRNLSLSSDWDEITGEWTPRGKWKFLEALEANQLERGSLCMTLQQLWHMARSQTYFITKLGGWTCGTRNEWLSVVLNLMHHLPHLRTSASVQSGTVSGSVSDFVEAYRDMKSSLPGISCKSLKEKSDIARSHLKSLGWKFMKTRGGTKYYVSTDGSRYESFIKACEGYLSEKAELSLERDIPEETSGFHTSVLTETSSAKTHHTFSYQGSELASQQGKSKKRKCRDAANLIKVREKLANSKGNSNSYHETESNSPRPPCAKTLLSLLIDKNLVMPRTKVSYQHQHFHKDGVITCNSIRCICCNKIFSATSFELHARGATAGKPLKNIYLRDGRSLLQCLLEAIETGILGIPFGTCLKASEDPICDSDVICSACHQDGLLAECCNCPSAFHPSCVDLKRTPDWYWCPLCCCRVCGSGDYTPNSNDSCDKSVVVCCEQCEGRFHVGCIKDGCQGLHGLGCSLTETWFCSSRCCEVARMLQSLVGRKITTSDKGLTWTLLKYSTLALGHTAIWEPELMAEQFSKLYLATEVLNECFMPMIEPRTNSDLISDIIFNRESNLCRINFKGFYTIIMEKGDEIVGVATLRVHGDKVAELPLVCTRSCYRRQGMCRRLITELEQLLRRLKVKKLILPSVSQHVNTWTNSFKFNVIKEEELLNLVRHNVLTFPGSLLLEKELCSI</sequence>
<dbReference type="Pfam" id="PF05641">
    <property type="entry name" value="Agenet"/>
    <property type="match status" value="1"/>
</dbReference>
<dbReference type="Gene3D" id="3.30.40.10">
    <property type="entry name" value="Zinc/RING finger domain, C3HC4 (zinc finger)"/>
    <property type="match status" value="1"/>
</dbReference>
<dbReference type="InterPro" id="IPR042163">
    <property type="entry name" value="PHF12"/>
</dbReference>
<dbReference type="GO" id="GO:0005634">
    <property type="term" value="C:nucleus"/>
    <property type="evidence" value="ECO:0007669"/>
    <property type="project" value="UniProtKB-SubCell"/>
</dbReference>
<reference evidence="7" key="1">
    <citation type="submission" date="2022-08" db="EMBL/GenBank/DDBJ databases">
        <authorList>
            <person name="Marques A."/>
        </authorList>
    </citation>
    <scope>NUCLEOTIDE SEQUENCE</scope>
    <source>
        <strain evidence="7">RhyPub2mFocal</strain>
        <tissue evidence="7">Leaves</tissue>
    </source>
</reference>
<dbReference type="Gene3D" id="3.40.630.30">
    <property type="match status" value="1"/>
</dbReference>
<dbReference type="InterPro" id="IPR056511">
    <property type="entry name" value="IDM1_C"/>
</dbReference>
<evidence type="ECO:0000256" key="2">
    <source>
        <dbReference type="ARBA" id="ARBA00022723"/>
    </source>
</evidence>
<dbReference type="AlphaFoldDB" id="A0AAV8FLR8"/>
<evidence type="ECO:0000256" key="1">
    <source>
        <dbReference type="ARBA" id="ARBA00004123"/>
    </source>
</evidence>
<dbReference type="InterPro" id="IPR019786">
    <property type="entry name" value="Zinc_finger_PHD-type_CS"/>
</dbReference>
<dbReference type="CDD" id="cd04301">
    <property type="entry name" value="NAT_SF"/>
    <property type="match status" value="1"/>
</dbReference>
<keyword evidence="4" id="KW-0862">Zinc</keyword>
<dbReference type="PROSITE" id="PS51186">
    <property type="entry name" value="GNAT"/>
    <property type="match status" value="1"/>
</dbReference>
<dbReference type="PANTHER" id="PTHR46309:SF12">
    <property type="entry name" value="GB|AAC80581.1"/>
    <property type="match status" value="1"/>
</dbReference>
<dbReference type="InterPro" id="IPR011011">
    <property type="entry name" value="Znf_FYVE_PHD"/>
</dbReference>
<accession>A0AAV8FLR8</accession>